<accession>A0ABV1V4J4</accession>
<comment type="caution">
    <text evidence="1">The sequence shown here is derived from an EMBL/GenBank/DDBJ whole genome shotgun (WGS) entry which is preliminary data.</text>
</comment>
<dbReference type="EMBL" id="JBEPBX010000048">
    <property type="protein sequence ID" value="MER6617957.1"/>
    <property type="molecule type" value="Genomic_DNA"/>
</dbReference>
<gene>
    <name evidence="1" type="ORF">ABT276_32535</name>
</gene>
<proteinExistence type="predicted"/>
<organism evidence="1 2">
    <name type="scientific">Streptomyces xantholiticus</name>
    <dbReference type="NCBI Taxonomy" id="68285"/>
    <lineage>
        <taxon>Bacteria</taxon>
        <taxon>Bacillati</taxon>
        <taxon>Actinomycetota</taxon>
        <taxon>Actinomycetes</taxon>
        <taxon>Kitasatosporales</taxon>
        <taxon>Streptomycetaceae</taxon>
        <taxon>Streptomyces</taxon>
    </lineage>
</organism>
<protein>
    <submittedName>
        <fullName evidence="1">Uncharacterized protein</fullName>
    </submittedName>
</protein>
<dbReference type="RefSeq" id="WP_351978932.1">
    <property type="nucleotide sequence ID" value="NZ_JBEPBX010000048.1"/>
</dbReference>
<keyword evidence="2" id="KW-1185">Reference proteome</keyword>
<dbReference type="Proteomes" id="UP001445472">
    <property type="component" value="Unassembled WGS sequence"/>
</dbReference>
<sequence>MRPGSTNGTSGGGLAVPMAWLCAEYTADEMLRTAALVAPDSLEFRAGRQTLALTIHLCDGADPLAGASPAARVDDWLAVTAYGHPWPEWVRERLTARAERERHGRMDPDLALAAGAWRLLRGTQLLATDLGGLEPWHPSRPVDTPPNEAARVWMPAWELGLPLGHLAIHLW</sequence>
<name>A0ABV1V4J4_9ACTN</name>
<evidence type="ECO:0000313" key="1">
    <source>
        <dbReference type="EMBL" id="MER6617957.1"/>
    </source>
</evidence>
<reference evidence="1 2" key="1">
    <citation type="submission" date="2024-06" db="EMBL/GenBank/DDBJ databases">
        <title>The Natural Products Discovery Center: Release of the First 8490 Sequenced Strains for Exploring Actinobacteria Biosynthetic Diversity.</title>
        <authorList>
            <person name="Kalkreuter E."/>
            <person name="Kautsar S.A."/>
            <person name="Yang D."/>
            <person name="Bader C.D."/>
            <person name="Teijaro C.N."/>
            <person name="Fluegel L."/>
            <person name="Davis C.M."/>
            <person name="Simpson J.R."/>
            <person name="Lauterbach L."/>
            <person name="Steele A.D."/>
            <person name="Gui C."/>
            <person name="Meng S."/>
            <person name="Li G."/>
            <person name="Viehrig K."/>
            <person name="Ye F."/>
            <person name="Su P."/>
            <person name="Kiefer A.F."/>
            <person name="Nichols A."/>
            <person name="Cepeda A.J."/>
            <person name="Yan W."/>
            <person name="Fan B."/>
            <person name="Jiang Y."/>
            <person name="Adhikari A."/>
            <person name="Zheng C.-J."/>
            <person name="Schuster L."/>
            <person name="Cowan T.M."/>
            <person name="Smanski M.J."/>
            <person name="Chevrette M.G."/>
            <person name="De Carvalho L.P.S."/>
            <person name="Shen B."/>
        </authorList>
    </citation>
    <scope>NUCLEOTIDE SEQUENCE [LARGE SCALE GENOMIC DNA]</scope>
    <source>
        <strain evidence="1 2">NPDC000837</strain>
    </source>
</reference>
<evidence type="ECO:0000313" key="2">
    <source>
        <dbReference type="Proteomes" id="UP001445472"/>
    </source>
</evidence>